<dbReference type="SUPFAM" id="SSF103481">
    <property type="entry name" value="Multidrug resistance efflux transporter EmrE"/>
    <property type="match status" value="1"/>
</dbReference>
<dbReference type="OrthoDB" id="321830at2"/>
<dbReference type="GO" id="GO:0005886">
    <property type="term" value="C:plasma membrane"/>
    <property type="evidence" value="ECO:0007669"/>
    <property type="project" value="UniProtKB-SubCell"/>
</dbReference>
<evidence type="ECO:0000256" key="4">
    <source>
        <dbReference type="ARBA" id="ARBA00022989"/>
    </source>
</evidence>
<evidence type="ECO:0000313" key="8">
    <source>
        <dbReference type="EMBL" id="TDN56618.1"/>
    </source>
</evidence>
<name>A0A4R6EGC7_SCAGO</name>
<gene>
    <name evidence="8" type="ORF">EC847_110123</name>
</gene>
<keyword evidence="5 6" id="KW-0472">Membrane</keyword>
<organism evidence="8 9">
    <name type="scientific">Scandinavium goeteborgense</name>
    <dbReference type="NCBI Taxonomy" id="1851514"/>
    <lineage>
        <taxon>Bacteria</taxon>
        <taxon>Pseudomonadati</taxon>
        <taxon>Pseudomonadota</taxon>
        <taxon>Gammaproteobacteria</taxon>
        <taxon>Enterobacterales</taxon>
        <taxon>Enterobacteriaceae</taxon>
        <taxon>Scandinavium</taxon>
    </lineage>
</organism>
<keyword evidence="3 6" id="KW-0812">Transmembrane</keyword>
<dbReference type="PANTHER" id="PTHR32322:SF9">
    <property type="entry name" value="AMINO-ACID METABOLITE EFFLUX PUMP-RELATED"/>
    <property type="match status" value="1"/>
</dbReference>
<feature type="transmembrane region" description="Helical" evidence="6">
    <location>
        <begin position="88"/>
        <end position="105"/>
    </location>
</feature>
<keyword evidence="4 6" id="KW-1133">Transmembrane helix</keyword>
<dbReference type="InterPro" id="IPR037185">
    <property type="entry name" value="EmrE-like"/>
</dbReference>
<dbReference type="RefSeq" id="WP_133461690.1">
    <property type="nucleotide sequence ID" value="NZ_SNVX01000010.1"/>
</dbReference>
<reference evidence="8 9" key="1">
    <citation type="submission" date="2019-03" db="EMBL/GenBank/DDBJ databases">
        <title>Genomic analyses of the natural microbiome of Caenorhabditis elegans.</title>
        <authorList>
            <person name="Samuel B."/>
        </authorList>
    </citation>
    <scope>NUCLEOTIDE SEQUENCE [LARGE SCALE GENOMIC DNA]</scope>
    <source>
        <strain evidence="8 9">BIGb0156</strain>
    </source>
</reference>
<feature type="domain" description="EamA" evidence="7">
    <location>
        <begin position="6"/>
        <end position="129"/>
    </location>
</feature>
<dbReference type="Proteomes" id="UP000295530">
    <property type="component" value="Unassembled WGS sequence"/>
</dbReference>
<feature type="domain" description="EamA" evidence="7">
    <location>
        <begin position="143"/>
        <end position="269"/>
    </location>
</feature>
<evidence type="ECO:0000256" key="5">
    <source>
        <dbReference type="ARBA" id="ARBA00023136"/>
    </source>
</evidence>
<evidence type="ECO:0000256" key="1">
    <source>
        <dbReference type="ARBA" id="ARBA00004651"/>
    </source>
</evidence>
<dbReference type="InterPro" id="IPR050638">
    <property type="entry name" value="AA-Vitamin_Transporters"/>
</dbReference>
<dbReference type="EMBL" id="SNVX01000010">
    <property type="protein sequence ID" value="TDN56618.1"/>
    <property type="molecule type" value="Genomic_DNA"/>
</dbReference>
<keyword evidence="2" id="KW-1003">Cell membrane</keyword>
<keyword evidence="9" id="KW-1185">Reference proteome</keyword>
<protein>
    <submittedName>
        <fullName evidence="8">Threonine/homoserine efflux transporter RhtA</fullName>
    </submittedName>
</protein>
<feature type="transmembrane region" description="Helical" evidence="6">
    <location>
        <begin position="252"/>
        <end position="271"/>
    </location>
</feature>
<dbReference type="Pfam" id="PF00892">
    <property type="entry name" value="EamA"/>
    <property type="match status" value="2"/>
</dbReference>
<dbReference type="AlphaFoldDB" id="A0A4R6EGC7"/>
<evidence type="ECO:0000313" key="9">
    <source>
        <dbReference type="Proteomes" id="UP000295530"/>
    </source>
</evidence>
<evidence type="ECO:0000259" key="7">
    <source>
        <dbReference type="Pfam" id="PF00892"/>
    </source>
</evidence>
<feature type="transmembrane region" description="Helical" evidence="6">
    <location>
        <begin position="196"/>
        <end position="218"/>
    </location>
</feature>
<evidence type="ECO:0000256" key="2">
    <source>
        <dbReference type="ARBA" id="ARBA00022475"/>
    </source>
</evidence>
<feature type="transmembrane region" description="Helical" evidence="6">
    <location>
        <begin position="117"/>
        <end position="133"/>
    </location>
</feature>
<sequence length="282" mass="29527">MTGKITLAMFAFAANSILCRIALKDVHIDPLSFSSLRLLSGAIVLFLLLQKPFLNRRIEWKVKNALFLAIYAIAFSIAYVHLGTAEGALLLFGTVQLVMTGWGIYRGERLIRLKSAGIALAAMGICWLLLPGANSPPYVPAATMMLAGVGWAAYSIAGKSVQNATAATAGSFILTVPVALLLSLTLNPAAHADTQGVLLALISGGITSGAAYALWYAIVPTLTSSTASTVQLSVPCISALGGVVFLGEHLTLQLVVSTVTVIAGIALTIYADKQARRKVTSP</sequence>
<evidence type="ECO:0000256" key="3">
    <source>
        <dbReference type="ARBA" id="ARBA00022692"/>
    </source>
</evidence>
<accession>A0A4R6EGC7</accession>
<dbReference type="PANTHER" id="PTHR32322">
    <property type="entry name" value="INNER MEMBRANE TRANSPORTER"/>
    <property type="match status" value="1"/>
</dbReference>
<feature type="transmembrane region" description="Helical" evidence="6">
    <location>
        <begin position="65"/>
        <end position="82"/>
    </location>
</feature>
<feature type="transmembrane region" description="Helical" evidence="6">
    <location>
        <begin position="164"/>
        <end position="184"/>
    </location>
</feature>
<comment type="caution">
    <text evidence="8">The sequence shown here is derived from an EMBL/GenBank/DDBJ whole genome shotgun (WGS) entry which is preliminary data.</text>
</comment>
<proteinExistence type="predicted"/>
<dbReference type="InterPro" id="IPR000620">
    <property type="entry name" value="EamA_dom"/>
</dbReference>
<evidence type="ECO:0000256" key="6">
    <source>
        <dbReference type="SAM" id="Phobius"/>
    </source>
</evidence>
<comment type="subcellular location">
    <subcellularLocation>
        <location evidence="1">Cell membrane</location>
        <topology evidence="1">Multi-pass membrane protein</topology>
    </subcellularLocation>
</comment>